<accession>A0A918R5J7</accession>
<evidence type="ECO:0000313" key="3">
    <source>
        <dbReference type="Proteomes" id="UP000634139"/>
    </source>
</evidence>
<dbReference type="Proteomes" id="UP000634139">
    <property type="component" value="Unassembled WGS sequence"/>
</dbReference>
<evidence type="ECO:0000313" key="2">
    <source>
        <dbReference type="EMBL" id="GGZ86935.1"/>
    </source>
</evidence>
<dbReference type="EMBL" id="BMZD01000001">
    <property type="protein sequence ID" value="GGZ86935.1"/>
    <property type="molecule type" value="Genomic_DNA"/>
</dbReference>
<organism evidence="2 3">
    <name type="scientific">Novosphingobium arvoryzae</name>
    <dbReference type="NCBI Taxonomy" id="1256514"/>
    <lineage>
        <taxon>Bacteria</taxon>
        <taxon>Pseudomonadati</taxon>
        <taxon>Pseudomonadota</taxon>
        <taxon>Alphaproteobacteria</taxon>
        <taxon>Sphingomonadales</taxon>
        <taxon>Sphingomonadaceae</taxon>
        <taxon>Novosphingobium</taxon>
    </lineage>
</organism>
<comment type="caution">
    <text evidence="2">The sequence shown here is derived from an EMBL/GenBank/DDBJ whole genome shotgun (WGS) entry which is preliminary data.</text>
</comment>
<proteinExistence type="predicted"/>
<gene>
    <name evidence="2" type="ORF">GCM10011617_01970</name>
</gene>
<reference evidence="2" key="2">
    <citation type="submission" date="2020-09" db="EMBL/GenBank/DDBJ databases">
        <authorList>
            <person name="Sun Q."/>
            <person name="Kim S."/>
        </authorList>
    </citation>
    <scope>NUCLEOTIDE SEQUENCE</scope>
    <source>
        <strain evidence="2">KCTC 32422</strain>
    </source>
</reference>
<dbReference type="AlphaFoldDB" id="A0A918R5J7"/>
<sequence length="107" mass="10889">MCSPSGGAAWESRSGVKAASVGRNPASVLPAPVSATSNACRPASAAASISSWCRRTRQPRAVNQSASEAGSDARDMHRTLPSGDGRGNSDPAMQSPFHRRAAPAISG</sequence>
<protein>
    <submittedName>
        <fullName evidence="2">Uncharacterized protein</fullName>
    </submittedName>
</protein>
<name>A0A918R5J7_9SPHN</name>
<reference evidence="2" key="1">
    <citation type="journal article" date="2014" name="Int. J. Syst. Evol. Microbiol.">
        <title>Complete genome sequence of Corynebacterium casei LMG S-19264T (=DSM 44701T), isolated from a smear-ripened cheese.</title>
        <authorList>
            <consortium name="US DOE Joint Genome Institute (JGI-PGF)"/>
            <person name="Walter F."/>
            <person name="Albersmeier A."/>
            <person name="Kalinowski J."/>
            <person name="Ruckert C."/>
        </authorList>
    </citation>
    <scope>NUCLEOTIDE SEQUENCE</scope>
    <source>
        <strain evidence="2">KCTC 32422</strain>
    </source>
</reference>
<evidence type="ECO:0000256" key="1">
    <source>
        <dbReference type="SAM" id="MobiDB-lite"/>
    </source>
</evidence>
<feature type="region of interest" description="Disordered" evidence="1">
    <location>
        <begin position="1"/>
        <end position="107"/>
    </location>
</feature>
<keyword evidence="3" id="KW-1185">Reference proteome</keyword>